<comment type="caution">
    <text evidence="6">The sequence shown here is derived from an EMBL/GenBank/DDBJ whole genome shotgun (WGS) entry which is preliminary data.</text>
</comment>
<dbReference type="InterPro" id="IPR057309">
    <property type="entry name" value="PcsB_CC"/>
</dbReference>
<evidence type="ECO:0000313" key="7">
    <source>
        <dbReference type="Proteomes" id="UP000614200"/>
    </source>
</evidence>
<gene>
    <name evidence="6" type="ORF">ISU02_19890</name>
</gene>
<sequence length="377" mass="42067">MNLKKWLPAILAFTLIFTTVSWANNDELKKKERELEELKQKIESMDASIDENKSLQNKTASNIKKVSTSIKNLEKDIASLDLDIDKTESDIDLKTVELADAEVKIGEKNELLNARLRVMYKTGSVGYLEVLLGSEDFTDLLSRIDMIQRILAQDQSLLLFLKEQRDLIDQKKTELEGVKAELLSLISSKKEKQSALEKDLKSMIAYKEKLQKDQASLEELEDEMMGEANQLTSIIKNLKLAETYVGGEMMWPVPGNYTISSPFGNRLHPISKVYKMHTGIDISCSRNSNVVAAQSGTVIYSGWYGGYGKVIILDHGGGYTTLYGHNDSLIGKVGQKVNKGDLIAKSGSTGYSSGPHCHFEVRVNGDFVDPEKYVKGN</sequence>
<feature type="chain" id="PRO_5046069711" evidence="3">
    <location>
        <begin position="24"/>
        <end position="377"/>
    </location>
</feature>
<protein>
    <submittedName>
        <fullName evidence="6">Peptidoglycan DD-metalloendopeptidase family protein</fullName>
    </submittedName>
</protein>
<keyword evidence="1 3" id="KW-0732">Signal</keyword>
<feature type="coiled-coil region" evidence="2">
    <location>
        <begin position="21"/>
        <end position="90"/>
    </location>
</feature>
<dbReference type="InterPro" id="IPR016047">
    <property type="entry name" value="M23ase_b-sheet_dom"/>
</dbReference>
<dbReference type="RefSeq" id="WP_194703599.1">
    <property type="nucleotide sequence ID" value="NZ_JADKNH010000015.1"/>
</dbReference>
<feature type="domain" description="Peptidoglycan hydrolase PcsB coiled-coil" evidence="5">
    <location>
        <begin position="99"/>
        <end position="171"/>
    </location>
</feature>
<dbReference type="Pfam" id="PF24568">
    <property type="entry name" value="CC_PcsB"/>
    <property type="match status" value="1"/>
</dbReference>
<evidence type="ECO:0000259" key="5">
    <source>
        <dbReference type="Pfam" id="PF24568"/>
    </source>
</evidence>
<keyword evidence="2" id="KW-0175">Coiled coil</keyword>
<evidence type="ECO:0000256" key="3">
    <source>
        <dbReference type="SAM" id="SignalP"/>
    </source>
</evidence>
<evidence type="ECO:0000256" key="2">
    <source>
        <dbReference type="SAM" id="Coils"/>
    </source>
</evidence>
<dbReference type="InterPro" id="IPR011055">
    <property type="entry name" value="Dup_hybrid_motif"/>
</dbReference>
<name>A0ABR9ZY25_9FIRM</name>
<evidence type="ECO:0000313" key="6">
    <source>
        <dbReference type="EMBL" id="MBF4695362.1"/>
    </source>
</evidence>
<dbReference type="PANTHER" id="PTHR21666:SF289">
    <property type="entry name" value="L-ALA--D-GLU ENDOPEPTIDASE"/>
    <property type="match status" value="1"/>
</dbReference>
<evidence type="ECO:0000259" key="4">
    <source>
        <dbReference type="Pfam" id="PF01551"/>
    </source>
</evidence>
<proteinExistence type="predicted"/>
<dbReference type="Gene3D" id="6.10.250.3150">
    <property type="match status" value="1"/>
</dbReference>
<dbReference type="SUPFAM" id="SSF51261">
    <property type="entry name" value="Duplicated hybrid motif"/>
    <property type="match status" value="1"/>
</dbReference>
<feature type="signal peptide" evidence="3">
    <location>
        <begin position="1"/>
        <end position="23"/>
    </location>
</feature>
<dbReference type="Pfam" id="PF01551">
    <property type="entry name" value="Peptidase_M23"/>
    <property type="match status" value="1"/>
</dbReference>
<reference evidence="6 7" key="1">
    <citation type="submission" date="2020-11" db="EMBL/GenBank/DDBJ databases">
        <title>Fusibacter basophilias sp. nov.</title>
        <authorList>
            <person name="Qiu D."/>
        </authorList>
    </citation>
    <scope>NUCLEOTIDE SEQUENCE [LARGE SCALE GENOMIC DNA]</scope>
    <source>
        <strain evidence="6 7">Q10-2</strain>
    </source>
</reference>
<keyword evidence="7" id="KW-1185">Reference proteome</keyword>
<dbReference type="Gene3D" id="2.70.70.10">
    <property type="entry name" value="Glucose Permease (Domain IIA)"/>
    <property type="match status" value="1"/>
</dbReference>
<evidence type="ECO:0000256" key="1">
    <source>
        <dbReference type="ARBA" id="ARBA00022729"/>
    </source>
</evidence>
<dbReference type="Proteomes" id="UP000614200">
    <property type="component" value="Unassembled WGS sequence"/>
</dbReference>
<dbReference type="InterPro" id="IPR050570">
    <property type="entry name" value="Cell_wall_metabolism_enzyme"/>
</dbReference>
<accession>A0ABR9ZY25</accession>
<feature type="domain" description="M23ase beta-sheet core" evidence="4">
    <location>
        <begin position="275"/>
        <end position="370"/>
    </location>
</feature>
<feature type="coiled-coil region" evidence="2">
    <location>
        <begin position="161"/>
        <end position="237"/>
    </location>
</feature>
<dbReference type="PANTHER" id="PTHR21666">
    <property type="entry name" value="PEPTIDASE-RELATED"/>
    <property type="match status" value="1"/>
</dbReference>
<organism evidence="6 7">
    <name type="scientific">Fusibacter ferrireducens</name>
    <dbReference type="NCBI Taxonomy" id="2785058"/>
    <lineage>
        <taxon>Bacteria</taxon>
        <taxon>Bacillati</taxon>
        <taxon>Bacillota</taxon>
        <taxon>Clostridia</taxon>
        <taxon>Eubacteriales</taxon>
        <taxon>Eubacteriales Family XII. Incertae Sedis</taxon>
        <taxon>Fusibacter</taxon>
    </lineage>
</organism>
<dbReference type="CDD" id="cd12797">
    <property type="entry name" value="M23_peptidase"/>
    <property type="match status" value="1"/>
</dbReference>
<dbReference type="EMBL" id="JADKNH010000015">
    <property type="protein sequence ID" value="MBF4695362.1"/>
    <property type="molecule type" value="Genomic_DNA"/>
</dbReference>